<dbReference type="PANTHER" id="PTHR47926">
    <property type="entry name" value="PENTATRICOPEPTIDE REPEAT-CONTAINING PROTEIN"/>
    <property type="match status" value="1"/>
</dbReference>
<keyword evidence="8" id="KW-1185">Reference proteome</keyword>
<dbReference type="InterPro" id="IPR002495">
    <property type="entry name" value="Glyco_trans_8"/>
</dbReference>
<dbReference type="InterPro" id="IPR029044">
    <property type="entry name" value="Nucleotide-diphossugar_trans"/>
</dbReference>
<dbReference type="Pfam" id="PF01535">
    <property type="entry name" value="PPR"/>
    <property type="match status" value="3"/>
</dbReference>
<feature type="repeat" description="PPR" evidence="4">
    <location>
        <begin position="1341"/>
        <end position="1375"/>
    </location>
</feature>
<dbReference type="Pfam" id="PF13041">
    <property type="entry name" value="PPR_2"/>
    <property type="match status" value="3"/>
</dbReference>
<dbReference type="CDD" id="cd06429">
    <property type="entry name" value="GT8_like_1"/>
    <property type="match status" value="1"/>
</dbReference>
<keyword evidence="6" id="KW-0732">Signal</keyword>
<keyword evidence="1" id="KW-0328">Glycosyltransferase</keyword>
<proteinExistence type="predicted"/>
<organism evidence="7 8">
    <name type="scientific">Ilex paraguariensis</name>
    <name type="common">yerba mate</name>
    <dbReference type="NCBI Taxonomy" id="185542"/>
    <lineage>
        <taxon>Eukaryota</taxon>
        <taxon>Viridiplantae</taxon>
        <taxon>Streptophyta</taxon>
        <taxon>Embryophyta</taxon>
        <taxon>Tracheophyta</taxon>
        <taxon>Spermatophyta</taxon>
        <taxon>Magnoliopsida</taxon>
        <taxon>eudicotyledons</taxon>
        <taxon>Gunneridae</taxon>
        <taxon>Pentapetalae</taxon>
        <taxon>asterids</taxon>
        <taxon>campanulids</taxon>
        <taxon>Aquifoliales</taxon>
        <taxon>Aquifoliaceae</taxon>
        <taxon>Ilex</taxon>
    </lineage>
</organism>
<dbReference type="Pfam" id="PF01501">
    <property type="entry name" value="Glyco_transf_8"/>
    <property type="match status" value="1"/>
</dbReference>
<evidence type="ECO:0000256" key="2">
    <source>
        <dbReference type="ARBA" id="ARBA00022679"/>
    </source>
</evidence>
<feature type="repeat" description="PPR" evidence="4">
    <location>
        <begin position="1209"/>
        <end position="1239"/>
    </location>
</feature>
<feature type="repeat" description="PPR" evidence="4">
    <location>
        <begin position="1139"/>
        <end position="1173"/>
    </location>
</feature>
<dbReference type="EMBL" id="CAUOFW020007180">
    <property type="protein sequence ID" value="CAK9177918.1"/>
    <property type="molecule type" value="Genomic_DNA"/>
</dbReference>
<evidence type="ECO:0000256" key="1">
    <source>
        <dbReference type="ARBA" id="ARBA00022676"/>
    </source>
</evidence>
<dbReference type="InterPro" id="IPR046960">
    <property type="entry name" value="PPR_At4g14850-like_plant"/>
</dbReference>
<dbReference type="Gene3D" id="3.90.550.10">
    <property type="entry name" value="Spore Coat Polysaccharide Biosynthesis Protein SpsA, Chain A"/>
    <property type="match status" value="1"/>
</dbReference>
<dbReference type="SUPFAM" id="SSF53448">
    <property type="entry name" value="Nucleotide-diphospho-sugar transferases"/>
    <property type="match status" value="1"/>
</dbReference>
<gene>
    <name evidence="7" type="ORF">ILEXP_LOCUS47835</name>
</gene>
<evidence type="ECO:0000256" key="4">
    <source>
        <dbReference type="PROSITE-ProRule" id="PRU00708"/>
    </source>
</evidence>
<dbReference type="Pfam" id="PF25557">
    <property type="entry name" value="GAUT_1"/>
    <property type="match status" value="1"/>
</dbReference>
<feature type="repeat" description="PPR" evidence="4">
    <location>
        <begin position="937"/>
        <end position="971"/>
    </location>
</feature>
<dbReference type="NCBIfam" id="TIGR00756">
    <property type="entry name" value="PPR"/>
    <property type="match status" value="3"/>
</dbReference>
<dbReference type="GO" id="GO:0016070">
    <property type="term" value="P:RNA metabolic process"/>
    <property type="evidence" value="ECO:0007669"/>
    <property type="project" value="UniProtKB-ARBA"/>
</dbReference>
<accession>A0ABC8UCL4</accession>
<feature type="region of interest" description="Disordered" evidence="5">
    <location>
        <begin position="113"/>
        <end position="154"/>
    </location>
</feature>
<name>A0ABC8UCL4_9AQUA</name>
<keyword evidence="3" id="KW-0677">Repeat</keyword>
<evidence type="ECO:0000313" key="8">
    <source>
        <dbReference type="Proteomes" id="UP001642360"/>
    </source>
</evidence>
<comment type="caution">
    <text evidence="7">The sequence shown here is derived from an EMBL/GenBank/DDBJ whole genome shotgun (WGS) entry which is preliminary data.</text>
</comment>
<sequence length="1560" mass="175224">MKALSRRLLKTVSMLIIFVFLVLLHIALVRADISDNLTVHRELKGHWPLYDCPQCIGTKEQVHIKSAAGVGNHPDDQGIDILVTYTDSSGAVRIMNVKSRDLSASWVWQNPIDKKHDQTKSSTMPEDPSQPDMSFEVEDSTDEHQSGGDMLHSQISPMHPVKLKRRMLRQERRDRRTAELIRQDKKIESQMQAAAIERVQELDTTVKGKYNIWRIEYENPVSDTILKLMHDQIIMARAYASIATAKNHSVLYDSLLKHARENQRAIEEATSDAELQPSALDRAKEMGHILSVAKDQLYDCLTVARKLRAMLQSTEVNVDALKKKSAFLIQLAAKTLPRPLYCLPLLLTTDYFLQGYENKGFPNKEKLEDPSLYHYAIFSDNVLATSVVVNSTVLHAKEPEKHVFHIVTDKLNFAAMKMWFLANPPASAAIQVENVDDFTWLNSSYCPVLRQLESARMKEYYFKAHQASSLTAGTDNLKYRNPKYLSMLNHLRFYLPEVYPKLDKILFLDDDIVVQKDLTPLWSVNLQGMVNGAVETCKESFHRFDKYLNFSNPKISEKFDPNACGWAFGMNIFDLNEWRKQDITGIYHRWQDMNVDRTLWKLGTLPPGLITFYNLTYPLDRSWHVLGLGYDPALNQSAIENAAVVHYNGNYKPWLNLAIAKYKSYWSRFLMFDNPHLQLCKINEVGGFLANAEKGCLFQLELLKCEQPFVYVGSSSQPGTEVENLLCMVRISCSVVLMLYIPYRSFRVLALMSPITVDLYPFLKWWLPFGVCNCRVFSSRQLHFTMKEFFCFSIKAHEEQYCGQVSHELGGLHPLEPSPCICSLAMRFSIISKFPNNWFSIIKGSSSSAGKWQEVFSHYHEMRKAGVKLTDPSSFSLIFKACINLSSFSLGKSIHASLIKDGFDSFTSIGNSIMDFYAKSGALDSALCAFDCMICRDSVSWNIMIHGHLDQGAFKGGVWFFKEARITGFEPNISTLVLVIQACRNLSAVHDGLKIHGYTIQSGFWTVSSVQNSLLSMYADTGMELAHKLFDEMCDRDVISWSVMIGGYVQSEEAQLALVFFQEMVSKAEIEADGQTMVNALKACTSLGDLRFGILVHGFVICRGFGYDLFVGNSLVDMYSKCNDTDSAFKAFSEMPQRNVVSWNSLLSGFVHTEKHSEALMLFDSMGKAGIVADEVTLVNLLQVCKYYADPFQCKLIHSVIIQRGCESNEVMINALVDAYAKCDLINFAWRLFSQMKTRDTVTWSTMIAGFTHCGMPDEAITLFHEMNWAQQKPNAITVLNLLEACSISADLKRSKWAHGIALRRGWASEVAVGTAILDMYSKCGAIEASRKAFDQITQKNIVSWSAMIAAYGVNGLACDALALLAEMKVHGLKPNAVTTLSVLSACSHRGLVEEGLAFIRELAQDQLVDLRLEHLSCMVDLLGRAGRLDSALELLEKMPDGLKPSASAWGALLSACRSYGDSKLGAGAVSHVVELEPSSSAGYLLASNMHAMGGSWADAARLRGLAKERRVGVVAGYSLVHVNNKACRFVAGDKQEALSDEICLFIEQLHMCMKLEEKR</sequence>
<evidence type="ECO:0000256" key="6">
    <source>
        <dbReference type="SAM" id="SignalP"/>
    </source>
</evidence>
<dbReference type="Proteomes" id="UP001642360">
    <property type="component" value="Unassembled WGS sequence"/>
</dbReference>
<evidence type="ECO:0000313" key="7">
    <source>
        <dbReference type="EMBL" id="CAK9177918.1"/>
    </source>
</evidence>
<feature type="repeat" description="PPR" evidence="4">
    <location>
        <begin position="1037"/>
        <end position="1067"/>
    </location>
</feature>
<evidence type="ECO:0000256" key="3">
    <source>
        <dbReference type="ARBA" id="ARBA00022737"/>
    </source>
</evidence>
<keyword evidence="2" id="KW-0808">Transferase</keyword>
<dbReference type="GO" id="GO:0016757">
    <property type="term" value="F:glycosyltransferase activity"/>
    <property type="evidence" value="ECO:0007669"/>
    <property type="project" value="UniProtKB-KW"/>
</dbReference>
<evidence type="ECO:0000256" key="5">
    <source>
        <dbReference type="SAM" id="MobiDB-lite"/>
    </source>
</evidence>
<feature type="signal peptide" evidence="6">
    <location>
        <begin position="1"/>
        <end position="31"/>
    </location>
</feature>
<dbReference type="InterPro" id="IPR011990">
    <property type="entry name" value="TPR-like_helical_dom_sf"/>
</dbReference>
<dbReference type="PROSITE" id="PS51375">
    <property type="entry name" value="PPR"/>
    <property type="match status" value="6"/>
</dbReference>
<dbReference type="InterPro" id="IPR002885">
    <property type="entry name" value="PPR_rpt"/>
</dbReference>
<dbReference type="FunFam" id="1.25.40.10:FF:000227">
    <property type="entry name" value="Pentatricopeptide repeat-containing protein At3g13880"/>
    <property type="match status" value="1"/>
</dbReference>
<dbReference type="Gene3D" id="1.25.40.10">
    <property type="entry name" value="Tetratricopeptide repeat domain"/>
    <property type="match status" value="5"/>
</dbReference>
<dbReference type="FunFam" id="1.25.40.10:FF:000344">
    <property type="entry name" value="Pentatricopeptide repeat-containing protein"/>
    <property type="match status" value="1"/>
</dbReference>
<protein>
    <submittedName>
        <fullName evidence="7">Uncharacterized protein</fullName>
    </submittedName>
</protein>
<feature type="chain" id="PRO_5044824011" evidence="6">
    <location>
        <begin position="32"/>
        <end position="1560"/>
    </location>
</feature>
<dbReference type="FunFam" id="1.25.40.10:FF:001093">
    <property type="entry name" value="Pentatricopeptide repeat-containing protein At2g34400"/>
    <property type="match status" value="1"/>
</dbReference>
<feature type="repeat" description="PPR" evidence="4">
    <location>
        <begin position="1240"/>
        <end position="1274"/>
    </location>
</feature>
<reference evidence="7 8" key="1">
    <citation type="submission" date="2024-02" db="EMBL/GenBank/DDBJ databases">
        <authorList>
            <person name="Vignale AGUSTIN F."/>
            <person name="Sosa J E."/>
            <person name="Modenutti C."/>
        </authorList>
    </citation>
    <scope>NUCLEOTIDE SEQUENCE [LARGE SCALE GENOMIC DNA]</scope>
</reference>
<dbReference type="PANTHER" id="PTHR47926:SF452">
    <property type="entry name" value="PENTATRICOPEPTIDE REPEAT-CONTAINING PROTEIN"/>
    <property type="match status" value="1"/>
</dbReference>